<evidence type="ECO:0000256" key="3">
    <source>
        <dbReference type="ARBA" id="ARBA00023163"/>
    </source>
</evidence>
<evidence type="ECO:0000256" key="2">
    <source>
        <dbReference type="ARBA" id="ARBA00023125"/>
    </source>
</evidence>
<dbReference type="PANTHER" id="PTHR43280:SF30">
    <property type="entry name" value="MMSAB OPERON REGULATORY PROTEIN"/>
    <property type="match status" value="1"/>
</dbReference>
<dbReference type="SUPFAM" id="SSF46689">
    <property type="entry name" value="Homeodomain-like"/>
    <property type="match status" value="2"/>
</dbReference>
<sequence length="283" mass="32272">MLEWQISRFIPLSFDRFQNISRDEWTSSGFQLLWSQQQSFSCDVGNSIQILAPGQPLLIAPLQTVRLASDESPALQAADFQFPALLELDSFPPSLKGHINPLSKQILMQLQAYQLTMDGEDIVTRVQVSSLLFFMLMECFLLPDSHSALPQAEEIRESPAHPSKAHKRKKSSLPIVYAVRYMRKHLGNPDLSLQEIAGAIGYNPNYFCQEFSHIFGVSPIRHLNELRVSKALHYLENTETPVKQICEHVGIRNPGNFTAMVKNRLGMTPIEYRRRYRAKTMDV</sequence>
<comment type="caution">
    <text evidence="5">The sequence shown here is derived from an EMBL/GenBank/DDBJ whole genome shotgun (WGS) entry which is preliminary data.</text>
</comment>
<dbReference type="PANTHER" id="PTHR43280">
    <property type="entry name" value="ARAC-FAMILY TRANSCRIPTIONAL REGULATOR"/>
    <property type="match status" value="1"/>
</dbReference>
<accession>A0A7W5GBA6</accession>
<dbReference type="PROSITE" id="PS00041">
    <property type="entry name" value="HTH_ARAC_FAMILY_1"/>
    <property type="match status" value="1"/>
</dbReference>
<dbReference type="Proteomes" id="UP000518605">
    <property type="component" value="Unassembled WGS sequence"/>
</dbReference>
<evidence type="ECO:0000256" key="1">
    <source>
        <dbReference type="ARBA" id="ARBA00023015"/>
    </source>
</evidence>
<dbReference type="Pfam" id="PF12833">
    <property type="entry name" value="HTH_18"/>
    <property type="match status" value="1"/>
</dbReference>
<organism evidence="5 6">
    <name type="scientific">Paenibacillus endophyticus</name>
    <dbReference type="NCBI Taxonomy" id="1294268"/>
    <lineage>
        <taxon>Bacteria</taxon>
        <taxon>Bacillati</taxon>
        <taxon>Bacillota</taxon>
        <taxon>Bacilli</taxon>
        <taxon>Bacillales</taxon>
        <taxon>Paenibacillaceae</taxon>
        <taxon>Paenibacillus</taxon>
    </lineage>
</organism>
<name>A0A7W5GBA6_9BACL</name>
<proteinExistence type="predicted"/>
<dbReference type="GO" id="GO:0043565">
    <property type="term" value="F:sequence-specific DNA binding"/>
    <property type="evidence" value="ECO:0007669"/>
    <property type="project" value="InterPro"/>
</dbReference>
<dbReference type="SMART" id="SM00342">
    <property type="entry name" value="HTH_ARAC"/>
    <property type="match status" value="1"/>
</dbReference>
<dbReference type="GO" id="GO:0003700">
    <property type="term" value="F:DNA-binding transcription factor activity"/>
    <property type="evidence" value="ECO:0007669"/>
    <property type="project" value="InterPro"/>
</dbReference>
<dbReference type="InterPro" id="IPR018060">
    <property type="entry name" value="HTH_AraC"/>
</dbReference>
<dbReference type="Gene3D" id="1.10.10.60">
    <property type="entry name" value="Homeodomain-like"/>
    <property type="match status" value="2"/>
</dbReference>
<keyword evidence="2 5" id="KW-0238">DNA-binding</keyword>
<feature type="domain" description="HTH araC/xylS-type" evidence="4">
    <location>
        <begin position="176"/>
        <end position="275"/>
    </location>
</feature>
<evidence type="ECO:0000313" key="6">
    <source>
        <dbReference type="Proteomes" id="UP000518605"/>
    </source>
</evidence>
<protein>
    <submittedName>
        <fullName evidence="5">AraC-like DNA-binding protein</fullName>
    </submittedName>
</protein>
<keyword evidence="3" id="KW-0804">Transcription</keyword>
<dbReference type="InterPro" id="IPR009057">
    <property type="entry name" value="Homeodomain-like_sf"/>
</dbReference>
<dbReference type="EMBL" id="JACHXW010000011">
    <property type="protein sequence ID" value="MBB3153596.1"/>
    <property type="molecule type" value="Genomic_DNA"/>
</dbReference>
<dbReference type="PROSITE" id="PS01124">
    <property type="entry name" value="HTH_ARAC_FAMILY_2"/>
    <property type="match status" value="1"/>
</dbReference>
<dbReference type="InterPro" id="IPR018062">
    <property type="entry name" value="HTH_AraC-typ_CS"/>
</dbReference>
<gene>
    <name evidence="5" type="ORF">FHS16_003671</name>
</gene>
<keyword evidence="1" id="KW-0805">Transcription regulation</keyword>
<dbReference type="RefSeq" id="WP_183565481.1">
    <property type="nucleotide sequence ID" value="NZ_CBCSLB010000010.1"/>
</dbReference>
<dbReference type="AlphaFoldDB" id="A0A7W5GBA6"/>
<keyword evidence="6" id="KW-1185">Reference proteome</keyword>
<reference evidence="5 6" key="1">
    <citation type="submission" date="2020-08" db="EMBL/GenBank/DDBJ databases">
        <title>Genomic Encyclopedia of Type Strains, Phase III (KMG-III): the genomes of soil and plant-associated and newly described type strains.</title>
        <authorList>
            <person name="Whitman W."/>
        </authorList>
    </citation>
    <scope>NUCLEOTIDE SEQUENCE [LARGE SCALE GENOMIC DNA]</scope>
    <source>
        <strain evidence="5 6">CECT 8234</strain>
    </source>
</reference>
<evidence type="ECO:0000259" key="4">
    <source>
        <dbReference type="PROSITE" id="PS01124"/>
    </source>
</evidence>
<evidence type="ECO:0000313" key="5">
    <source>
        <dbReference type="EMBL" id="MBB3153596.1"/>
    </source>
</evidence>